<feature type="chain" id="PRO_5016418311" description="Lipoprotein" evidence="1">
    <location>
        <begin position="21"/>
        <end position="51"/>
    </location>
</feature>
<reference evidence="2 3" key="1">
    <citation type="submission" date="2018-06" db="EMBL/GenBank/DDBJ databases">
        <title>Genomic Encyclopedia of Type Strains, Phase IV (KMG-IV): sequencing the most valuable type-strain genomes for metagenomic binning, comparative biology and taxonomic classification.</title>
        <authorList>
            <person name="Goeker M."/>
        </authorList>
    </citation>
    <scope>NUCLEOTIDE SEQUENCE [LARGE SCALE GENOMIC DNA]</scope>
    <source>
        <strain evidence="2 3">DSM 18048</strain>
    </source>
</reference>
<keyword evidence="1" id="KW-0732">Signal</keyword>
<protein>
    <recommendedName>
        <fullName evidence="4">Lipoprotein</fullName>
    </recommendedName>
</protein>
<organism evidence="2 3">
    <name type="scientific">Deinococcus yavapaiensis KR-236</name>
    <dbReference type="NCBI Taxonomy" id="694435"/>
    <lineage>
        <taxon>Bacteria</taxon>
        <taxon>Thermotogati</taxon>
        <taxon>Deinococcota</taxon>
        <taxon>Deinococci</taxon>
        <taxon>Deinococcales</taxon>
        <taxon>Deinococcaceae</taxon>
        <taxon>Deinococcus</taxon>
    </lineage>
</organism>
<dbReference type="RefSeq" id="WP_170131146.1">
    <property type="nucleotide sequence ID" value="NZ_QJSX01000016.1"/>
</dbReference>
<dbReference type="EMBL" id="QJSX01000016">
    <property type="protein sequence ID" value="PYE51063.1"/>
    <property type="molecule type" value="Genomic_DNA"/>
</dbReference>
<accession>A0A318S5H9</accession>
<dbReference type="PROSITE" id="PS51257">
    <property type="entry name" value="PROKAR_LIPOPROTEIN"/>
    <property type="match status" value="1"/>
</dbReference>
<dbReference type="AlphaFoldDB" id="A0A318S5H9"/>
<evidence type="ECO:0000256" key="1">
    <source>
        <dbReference type="SAM" id="SignalP"/>
    </source>
</evidence>
<feature type="signal peptide" evidence="1">
    <location>
        <begin position="1"/>
        <end position="20"/>
    </location>
</feature>
<evidence type="ECO:0000313" key="2">
    <source>
        <dbReference type="EMBL" id="PYE51063.1"/>
    </source>
</evidence>
<keyword evidence="3" id="KW-1185">Reference proteome</keyword>
<gene>
    <name evidence="2" type="ORF">DES52_116130</name>
</gene>
<dbReference type="Proteomes" id="UP000248326">
    <property type="component" value="Unassembled WGS sequence"/>
</dbReference>
<sequence length="51" mass="5576">MKRVLLLLPLLLASCAPVLSTVHGTQNTLTVASPGVLLFAMKATRWRRSSR</sequence>
<proteinExistence type="predicted"/>
<comment type="caution">
    <text evidence="2">The sequence shown here is derived from an EMBL/GenBank/DDBJ whole genome shotgun (WGS) entry which is preliminary data.</text>
</comment>
<evidence type="ECO:0000313" key="3">
    <source>
        <dbReference type="Proteomes" id="UP000248326"/>
    </source>
</evidence>
<name>A0A318S5H9_9DEIO</name>
<evidence type="ECO:0008006" key="4">
    <source>
        <dbReference type="Google" id="ProtNLM"/>
    </source>
</evidence>